<comment type="caution">
    <text evidence="1">The sequence shown here is derived from an EMBL/GenBank/DDBJ whole genome shotgun (WGS) entry which is preliminary data.</text>
</comment>
<gene>
    <name evidence="1" type="ORF">Tco_0954997</name>
</gene>
<accession>A0ABQ5E5Z6</accession>
<organism evidence="1 2">
    <name type="scientific">Tanacetum coccineum</name>
    <dbReference type="NCBI Taxonomy" id="301880"/>
    <lineage>
        <taxon>Eukaryota</taxon>
        <taxon>Viridiplantae</taxon>
        <taxon>Streptophyta</taxon>
        <taxon>Embryophyta</taxon>
        <taxon>Tracheophyta</taxon>
        <taxon>Spermatophyta</taxon>
        <taxon>Magnoliopsida</taxon>
        <taxon>eudicotyledons</taxon>
        <taxon>Gunneridae</taxon>
        <taxon>Pentapetalae</taxon>
        <taxon>asterids</taxon>
        <taxon>campanulids</taxon>
        <taxon>Asterales</taxon>
        <taxon>Asteraceae</taxon>
        <taxon>Asteroideae</taxon>
        <taxon>Anthemideae</taxon>
        <taxon>Anthemidinae</taxon>
        <taxon>Tanacetum</taxon>
    </lineage>
</organism>
<protein>
    <submittedName>
        <fullName evidence="1">Uncharacterized protein</fullName>
    </submittedName>
</protein>
<reference evidence="1" key="1">
    <citation type="journal article" date="2022" name="Int. J. Mol. Sci.">
        <title>Draft Genome of Tanacetum Coccineum: Genomic Comparison of Closely Related Tanacetum-Family Plants.</title>
        <authorList>
            <person name="Yamashiro T."/>
            <person name="Shiraishi A."/>
            <person name="Nakayama K."/>
            <person name="Satake H."/>
        </authorList>
    </citation>
    <scope>NUCLEOTIDE SEQUENCE</scope>
</reference>
<proteinExistence type="predicted"/>
<sequence length="171" mass="19098">MFNSTNCNARAHLCCDCPQPKVCDAKYFKELMLLAMKDEAGGNLNEEDNDFMLENHYGDDSLEELNAVVIMMARIQPTDDKADAEQTSDVEALGEVNASQIHLKSRMSFESVHDHTNHVKLKTVFDTSDDDQIDSSIIFDDPYVENNGGADEHDSNAHDQSVTLESLIQNV</sequence>
<name>A0ABQ5E5Z6_9ASTR</name>
<dbReference type="Proteomes" id="UP001151760">
    <property type="component" value="Unassembled WGS sequence"/>
</dbReference>
<dbReference type="EMBL" id="BQNB010015972">
    <property type="protein sequence ID" value="GJT46282.1"/>
    <property type="molecule type" value="Genomic_DNA"/>
</dbReference>
<evidence type="ECO:0000313" key="1">
    <source>
        <dbReference type="EMBL" id="GJT46282.1"/>
    </source>
</evidence>
<evidence type="ECO:0000313" key="2">
    <source>
        <dbReference type="Proteomes" id="UP001151760"/>
    </source>
</evidence>
<reference evidence="1" key="2">
    <citation type="submission" date="2022-01" db="EMBL/GenBank/DDBJ databases">
        <authorList>
            <person name="Yamashiro T."/>
            <person name="Shiraishi A."/>
            <person name="Satake H."/>
            <person name="Nakayama K."/>
        </authorList>
    </citation>
    <scope>NUCLEOTIDE SEQUENCE</scope>
</reference>
<keyword evidence="2" id="KW-1185">Reference proteome</keyword>